<reference evidence="1" key="2">
    <citation type="journal article" date="2015" name="Fish Shellfish Immunol.">
        <title>Early steps in the European eel (Anguilla anguilla)-Vibrio vulnificus interaction in the gills: Role of the RtxA13 toxin.</title>
        <authorList>
            <person name="Callol A."/>
            <person name="Pajuelo D."/>
            <person name="Ebbesson L."/>
            <person name="Teles M."/>
            <person name="MacKenzie S."/>
            <person name="Amaro C."/>
        </authorList>
    </citation>
    <scope>NUCLEOTIDE SEQUENCE</scope>
</reference>
<dbReference type="EMBL" id="GBXM01054398">
    <property type="protein sequence ID" value="JAH54179.1"/>
    <property type="molecule type" value="Transcribed_RNA"/>
</dbReference>
<sequence>MSLRGELYCILIHKHRRAYTHTQAQYMHTRTYTNTYSDAAHLDIHTQS</sequence>
<name>A0A0E9TKG5_ANGAN</name>
<accession>A0A0E9TKG5</accession>
<dbReference type="AlphaFoldDB" id="A0A0E9TKG5"/>
<reference evidence="1" key="1">
    <citation type="submission" date="2014-11" db="EMBL/GenBank/DDBJ databases">
        <authorList>
            <person name="Amaro Gonzalez C."/>
        </authorList>
    </citation>
    <scope>NUCLEOTIDE SEQUENCE</scope>
</reference>
<protein>
    <submittedName>
        <fullName evidence="1">Uncharacterized protein</fullName>
    </submittedName>
</protein>
<organism evidence="1">
    <name type="scientific">Anguilla anguilla</name>
    <name type="common">European freshwater eel</name>
    <name type="synonym">Muraena anguilla</name>
    <dbReference type="NCBI Taxonomy" id="7936"/>
    <lineage>
        <taxon>Eukaryota</taxon>
        <taxon>Metazoa</taxon>
        <taxon>Chordata</taxon>
        <taxon>Craniata</taxon>
        <taxon>Vertebrata</taxon>
        <taxon>Euteleostomi</taxon>
        <taxon>Actinopterygii</taxon>
        <taxon>Neopterygii</taxon>
        <taxon>Teleostei</taxon>
        <taxon>Anguilliformes</taxon>
        <taxon>Anguillidae</taxon>
        <taxon>Anguilla</taxon>
    </lineage>
</organism>
<proteinExistence type="predicted"/>
<evidence type="ECO:0000313" key="1">
    <source>
        <dbReference type="EMBL" id="JAH54179.1"/>
    </source>
</evidence>